<evidence type="ECO:0000259" key="1">
    <source>
        <dbReference type="Pfam" id="PF00149"/>
    </source>
</evidence>
<dbReference type="RefSeq" id="WP_104847981.1">
    <property type="nucleotide sequence ID" value="NZ_PKOZ01000001.1"/>
</dbReference>
<protein>
    <submittedName>
        <fullName evidence="2">Metallophosphoesterase</fullName>
    </submittedName>
</protein>
<reference evidence="2 3" key="1">
    <citation type="submission" date="2017-12" db="EMBL/GenBank/DDBJ databases">
        <title>Taxonomic description and draft genome of Pradoshia cofamensis Gen. nov., sp. nov., a thermotolerant bacillale isolated from anterior gut of earthworm Eisenia fetida.</title>
        <authorList>
            <person name="Saha T."/>
            <person name="Chakraborty R."/>
        </authorList>
    </citation>
    <scope>NUCLEOTIDE SEQUENCE [LARGE SCALE GENOMIC DNA]</scope>
    <source>
        <strain evidence="2 3">EAG3</strain>
    </source>
</reference>
<sequence length="258" mass="28777">MWMFLIAGILVLVIGVLLAHMYKLAKQDFLHEMTLDFEDFPSSDRVSLFFISDVHRRNISDSLVASAEGKVDFVLIGGDITEKGVPLERVRENLQKLKKLGPVYFIWGNNDYEADVRELDALFVELGVKVLADEGVLFETNDGGIINLLGIDYYEPEDRLEGLKRVMNVSSEGAFRILASHTPSIEEEIRAEDEIRLVLSGHTHGGQIRLFGYGPYCLGGIHYSGDSVIFTSNGYGTSGVPLRLGAKPEVHIIHLIRK</sequence>
<organism evidence="2 3">
    <name type="scientific">Pradoshia eiseniae</name>
    <dbReference type="NCBI Taxonomy" id="2064768"/>
    <lineage>
        <taxon>Bacteria</taxon>
        <taxon>Bacillati</taxon>
        <taxon>Bacillota</taxon>
        <taxon>Bacilli</taxon>
        <taxon>Bacillales</taxon>
        <taxon>Bacillaceae</taxon>
        <taxon>Pradoshia</taxon>
    </lineage>
</organism>
<dbReference type="PANTHER" id="PTHR31302:SF32">
    <property type="entry name" value="PHOSPHOESTERASE"/>
    <property type="match status" value="1"/>
</dbReference>
<evidence type="ECO:0000313" key="3">
    <source>
        <dbReference type="Proteomes" id="UP000239663"/>
    </source>
</evidence>
<gene>
    <name evidence="2" type="ORF">CYL18_03115</name>
</gene>
<name>A0A2S7N4D6_9BACI</name>
<dbReference type="GO" id="GO:0008758">
    <property type="term" value="F:UDP-2,3-diacylglucosamine hydrolase activity"/>
    <property type="evidence" value="ECO:0007669"/>
    <property type="project" value="TreeGrafter"/>
</dbReference>
<dbReference type="Gene3D" id="3.60.21.10">
    <property type="match status" value="1"/>
</dbReference>
<evidence type="ECO:0000313" key="2">
    <source>
        <dbReference type="EMBL" id="PQD96887.1"/>
    </source>
</evidence>
<dbReference type="InterPro" id="IPR051158">
    <property type="entry name" value="Metallophosphoesterase_sf"/>
</dbReference>
<dbReference type="OrthoDB" id="9780884at2"/>
<dbReference type="EMBL" id="PKOZ01000001">
    <property type="protein sequence ID" value="PQD96887.1"/>
    <property type="molecule type" value="Genomic_DNA"/>
</dbReference>
<keyword evidence="3" id="KW-1185">Reference proteome</keyword>
<feature type="domain" description="Calcineurin-like phosphoesterase" evidence="1">
    <location>
        <begin position="49"/>
        <end position="205"/>
    </location>
</feature>
<dbReference type="InterPro" id="IPR029052">
    <property type="entry name" value="Metallo-depent_PP-like"/>
</dbReference>
<proteinExistence type="predicted"/>
<accession>A0A2S7N4D6</accession>
<dbReference type="GO" id="GO:0009245">
    <property type="term" value="P:lipid A biosynthetic process"/>
    <property type="evidence" value="ECO:0007669"/>
    <property type="project" value="TreeGrafter"/>
</dbReference>
<dbReference type="Proteomes" id="UP000239663">
    <property type="component" value="Unassembled WGS sequence"/>
</dbReference>
<dbReference type="SUPFAM" id="SSF56300">
    <property type="entry name" value="Metallo-dependent phosphatases"/>
    <property type="match status" value="1"/>
</dbReference>
<dbReference type="GO" id="GO:0016020">
    <property type="term" value="C:membrane"/>
    <property type="evidence" value="ECO:0007669"/>
    <property type="project" value="GOC"/>
</dbReference>
<dbReference type="InterPro" id="IPR004843">
    <property type="entry name" value="Calcineurin-like_PHP"/>
</dbReference>
<dbReference type="Pfam" id="PF00149">
    <property type="entry name" value="Metallophos"/>
    <property type="match status" value="1"/>
</dbReference>
<dbReference type="AlphaFoldDB" id="A0A2S7N4D6"/>
<dbReference type="PANTHER" id="PTHR31302">
    <property type="entry name" value="TRANSMEMBRANE PROTEIN WITH METALLOPHOSPHOESTERASE DOMAIN-RELATED"/>
    <property type="match status" value="1"/>
</dbReference>
<comment type="caution">
    <text evidence="2">The sequence shown here is derived from an EMBL/GenBank/DDBJ whole genome shotgun (WGS) entry which is preliminary data.</text>
</comment>